<feature type="compositionally biased region" description="Low complexity" evidence="1">
    <location>
        <begin position="95"/>
        <end position="105"/>
    </location>
</feature>
<feature type="region of interest" description="Disordered" evidence="1">
    <location>
        <begin position="62"/>
        <end position="110"/>
    </location>
</feature>
<name>A0ABR1F4Q4_9ASCO</name>
<feature type="region of interest" description="Disordered" evidence="1">
    <location>
        <begin position="1"/>
        <end position="40"/>
    </location>
</feature>
<comment type="caution">
    <text evidence="3">The sequence shown here is derived from an EMBL/GenBank/DDBJ whole genome shotgun (WGS) entry which is preliminary data.</text>
</comment>
<keyword evidence="2" id="KW-0472">Membrane</keyword>
<dbReference type="GeneID" id="90035493"/>
<dbReference type="RefSeq" id="XP_064767852.1">
    <property type="nucleotide sequence ID" value="XM_064909981.1"/>
</dbReference>
<sequence>MRDIAAGVISSRSGCNSGQAQDKLRTSSGQAQDKLRTSSGDEAPLADYNLYIIANRKTAQIQTRTARVGKTKRRSHNQLSATSHAHTAHQHRRSSTSAEEASAGSVHSFPPHPDSLHPSIWFREASHLLHCVETPNQMQLQMHSAALLFSASAALFLLFFFSFSVLFLLFFFFLFYF</sequence>
<organism evidence="3 4">
    <name type="scientific">Myxozyma melibiosi</name>
    <dbReference type="NCBI Taxonomy" id="54550"/>
    <lineage>
        <taxon>Eukaryota</taxon>
        <taxon>Fungi</taxon>
        <taxon>Dikarya</taxon>
        <taxon>Ascomycota</taxon>
        <taxon>Saccharomycotina</taxon>
        <taxon>Lipomycetes</taxon>
        <taxon>Lipomycetales</taxon>
        <taxon>Lipomycetaceae</taxon>
        <taxon>Myxozyma</taxon>
    </lineage>
</organism>
<evidence type="ECO:0000313" key="4">
    <source>
        <dbReference type="Proteomes" id="UP001498771"/>
    </source>
</evidence>
<protein>
    <submittedName>
        <fullName evidence="3">Uncharacterized protein</fullName>
    </submittedName>
</protein>
<dbReference type="Proteomes" id="UP001498771">
    <property type="component" value="Unassembled WGS sequence"/>
</dbReference>
<evidence type="ECO:0000256" key="2">
    <source>
        <dbReference type="SAM" id="Phobius"/>
    </source>
</evidence>
<feature type="transmembrane region" description="Helical" evidence="2">
    <location>
        <begin position="146"/>
        <end position="176"/>
    </location>
</feature>
<feature type="compositionally biased region" description="Polar residues" evidence="1">
    <location>
        <begin position="10"/>
        <end position="31"/>
    </location>
</feature>
<accession>A0ABR1F4Q4</accession>
<proteinExistence type="predicted"/>
<dbReference type="EMBL" id="JBBJBU010000007">
    <property type="protein sequence ID" value="KAK7204819.1"/>
    <property type="molecule type" value="Genomic_DNA"/>
</dbReference>
<evidence type="ECO:0000256" key="1">
    <source>
        <dbReference type="SAM" id="MobiDB-lite"/>
    </source>
</evidence>
<feature type="compositionally biased region" description="Basic residues" evidence="1">
    <location>
        <begin position="67"/>
        <end position="76"/>
    </location>
</feature>
<keyword evidence="2" id="KW-1133">Transmembrane helix</keyword>
<keyword evidence="4" id="KW-1185">Reference proteome</keyword>
<keyword evidence="2" id="KW-0812">Transmembrane</keyword>
<gene>
    <name evidence="3" type="ORF">BZA70DRAFT_185278</name>
</gene>
<evidence type="ECO:0000313" key="3">
    <source>
        <dbReference type="EMBL" id="KAK7204819.1"/>
    </source>
</evidence>
<reference evidence="3 4" key="1">
    <citation type="submission" date="2024-03" db="EMBL/GenBank/DDBJ databases">
        <title>Genome-scale model development and genomic sequencing of the oleaginous clade Lipomyces.</title>
        <authorList>
            <consortium name="Lawrence Berkeley National Laboratory"/>
            <person name="Czajka J.J."/>
            <person name="Han Y."/>
            <person name="Kim J."/>
            <person name="Mondo S.J."/>
            <person name="Hofstad B.A."/>
            <person name="Robles A."/>
            <person name="Haridas S."/>
            <person name="Riley R."/>
            <person name="LaButti K."/>
            <person name="Pangilinan J."/>
            <person name="Andreopoulos W."/>
            <person name="Lipzen A."/>
            <person name="Yan J."/>
            <person name="Wang M."/>
            <person name="Ng V."/>
            <person name="Grigoriev I.V."/>
            <person name="Spatafora J.W."/>
            <person name="Magnuson J.K."/>
            <person name="Baker S.E."/>
            <person name="Pomraning K.R."/>
        </authorList>
    </citation>
    <scope>NUCLEOTIDE SEQUENCE [LARGE SCALE GENOMIC DNA]</scope>
    <source>
        <strain evidence="3 4">Phaff 52-87</strain>
    </source>
</reference>